<accession>I3VFC6</accession>
<keyword evidence="4" id="KW-0479">Metal-binding</keyword>
<dbReference type="GO" id="GO:0004659">
    <property type="term" value="F:prenyltransferase activity"/>
    <property type="evidence" value="ECO:0007669"/>
    <property type="project" value="InterPro"/>
</dbReference>
<evidence type="ECO:0000256" key="6">
    <source>
        <dbReference type="RuleBase" id="RU004466"/>
    </source>
</evidence>
<dbReference type="SFLD" id="SFLDS00005">
    <property type="entry name" value="Isoprenoid_Synthase_Type_I"/>
    <property type="match status" value="1"/>
</dbReference>
<keyword evidence="3 6" id="KW-0808">Transferase</keyword>
<dbReference type="Pfam" id="PF00348">
    <property type="entry name" value="polyprenyl_synt"/>
    <property type="match status" value="1"/>
</dbReference>
<comment type="similarity">
    <text evidence="2 6">Belongs to the FPP/GGPP synthase family.</text>
</comment>
<name>I3VFC6_9ACTN</name>
<dbReference type="Gene3D" id="1.10.600.10">
    <property type="entry name" value="Farnesyl Diphosphate Synthase"/>
    <property type="match status" value="1"/>
</dbReference>
<dbReference type="InterPro" id="IPR008949">
    <property type="entry name" value="Isoprenoid_synthase_dom_sf"/>
</dbReference>
<dbReference type="CDD" id="cd00867">
    <property type="entry name" value="Trans_IPPS"/>
    <property type="match status" value="1"/>
</dbReference>
<evidence type="ECO:0000256" key="4">
    <source>
        <dbReference type="ARBA" id="ARBA00022723"/>
    </source>
</evidence>
<keyword evidence="5" id="KW-0460">Magnesium</keyword>
<sequence>MPSVERMTEIDVPRVADRELAAIVGAEVEDRWPNDVSGLDEIVRYGLVPFGKMMGPWLVTHSALAVGGDLPTVLPAAVAVECVQVGAMMHDDIIDDDGERRSKPAAHTVYGQPTAIVGGDGLFFHGFAALAECQEAGAPAERVAQALVVLSRAGLRIGDAAIREIRMSREVCSVDDYLGMIADKSGALLWMACGVGATLGGGNDKDLRALSQYSDRLGIAYQIRDDLMAYDGTRAGKPNVSDVRNGRPTLPVLLAHERASVAERQHIERLLADTAVPVEERYGAMARLVHDHDGVAAAREVSHRYVDMAAAALESLPPGVHRDALADLTVPGRLV</sequence>
<organism evidence="7">
    <name type="scientific">Streptomyces sp. SCSIO 02999</name>
    <dbReference type="NCBI Taxonomy" id="1194094"/>
    <lineage>
        <taxon>Bacteria</taxon>
        <taxon>Bacillati</taxon>
        <taxon>Actinomycetota</taxon>
        <taxon>Actinomycetes</taxon>
        <taxon>Kitasatosporales</taxon>
        <taxon>Streptomycetaceae</taxon>
        <taxon>Streptomyces</taxon>
    </lineage>
</organism>
<dbReference type="PANTHER" id="PTHR12001:SF69">
    <property type="entry name" value="ALL TRANS-POLYPRENYL-DIPHOSPHATE SYNTHASE PDSS1"/>
    <property type="match status" value="1"/>
</dbReference>
<dbReference type="InterPro" id="IPR000092">
    <property type="entry name" value="Polyprenyl_synt"/>
</dbReference>
<dbReference type="PANTHER" id="PTHR12001">
    <property type="entry name" value="GERANYLGERANYL PYROPHOSPHATE SYNTHASE"/>
    <property type="match status" value="1"/>
</dbReference>
<dbReference type="SUPFAM" id="SSF48576">
    <property type="entry name" value="Terpenoid synthases"/>
    <property type="match status" value="1"/>
</dbReference>
<reference evidence="7" key="1">
    <citation type="journal article" date="2012" name="J. Am. Chem. Soc.">
        <title>Identification and characterization of xiamycin A and oxiamycin gene cluster reveals an oxidative cyclization strategy tailoring indolosesquiterpene biosynthesis.</title>
        <authorList>
            <person name="Li H."/>
            <person name="Zhang Q."/>
            <person name="Li S."/>
            <person name="Zhu Y."/>
            <person name="Zhang G."/>
            <person name="Zhang H."/>
            <person name="Tian X."/>
            <person name="Zhang S."/>
            <person name="Ju J."/>
            <person name="Zhang C."/>
        </authorList>
    </citation>
    <scope>NUCLEOTIDE SEQUENCE</scope>
    <source>
        <strain evidence="7">SCSIO 02999</strain>
    </source>
</reference>
<protein>
    <submittedName>
        <fullName evidence="7">XiaP</fullName>
    </submittedName>
</protein>
<evidence type="ECO:0000256" key="3">
    <source>
        <dbReference type="ARBA" id="ARBA00022679"/>
    </source>
</evidence>
<evidence type="ECO:0000256" key="5">
    <source>
        <dbReference type="ARBA" id="ARBA00022842"/>
    </source>
</evidence>
<evidence type="ECO:0000256" key="2">
    <source>
        <dbReference type="ARBA" id="ARBA00006706"/>
    </source>
</evidence>
<proteinExistence type="inferred from homology"/>
<dbReference type="AlphaFoldDB" id="I3VFC6"/>
<evidence type="ECO:0000256" key="1">
    <source>
        <dbReference type="ARBA" id="ARBA00001946"/>
    </source>
</evidence>
<dbReference type="EMBL" id="JQ812811">
    <property type="protein sequence ID" value="AFK78082.1"/>
    <property type="molecule type" value="Genomic_DNA"/>
</dbReference>
<comment type="cofactor">
    <cofactor evidence="1">
        <name>Mg(2+)</name>
        <dbReference type="ChEBI" id="CHEBI:18420"/>
    </cofactor>
</comment>
<evidence type="ECO:0000313" key="7">
    <source>
        <dbReference type="EMBL" id="AFK78082.1"/>
    </source>
</evidence>
<dbReference type="GO" id="GO:0046872">
    <property type="term" value="F:metal ion binding"/>
    <property type="evidence" value="ECO:0007669"/>
    <property type="project" value="UniProtKB-KW"/>
</dbReference>
<dbReference type="GO" id="GO:0008299">
    <property type="term" value="P:isoprenoid biosynthetic process"/>
    <property type="evidence" value="ECO:0007669"/>
    <property type="project" value="InterPro"/>
</dbReference>